<feature type="compositionally biased region" description="Polar residues" evidence="1">
    <location>
        <begin position="47"/>
        <end position="63"/>
    </location>
</feature>
<protein>
    <submittedName>
        <fullName evidence="2">Uncharacterized protein</fullName>
    </submittedName>
</protein>
<feature type="compositionally biased region" description="Basic and acidic residues" evidence="1">
    <location>
        <begin position="1"/>
        <end position="26"/>
    </location>
</feature>
<dbReference type="Gramene" id="KOM31900">
    <property type="protein sequence ID" value="KOM31900"/>
    <property type="gene ID" value="LR48_Vigan01g145600"/>
</dbReference>
<evidence type="ECO:0000313" key="3">
    <source>
        <dbReference type="Proteomes" id="UP000053144"/>
    </source>
</evidence>
<gene>
    <name evidence="2" type="ORF">LR48_Vigan01g145600</name>
</gene>
<feature type="region of interest" description="Disordered" evidence="1">
    <location>
        <begin position="1"/>
        <end position="64"/>
    </location>
</feature>
<dbReference type="EMBL" id="CM003371">
    <property type="protein sequence ID" value="KOM31900.1"/>
    <property type="molecule type" value="Genomic_DNA"/>
</dbReference>
<dbReference type="AlphaFoldDB" id="A0A0L9TMW2"/>
<organism evidence="2 3">
    <name type="scientific">Phaseolus angularis</name>
    <name type="common">Azuki bean</name>
    <name type="synonym">Vigna angularis</name>
    <dbReference type="NCBI Taxonomy" id="3914"/>
    <lineage>
        <taxon>Eukaryota</taxon>
        <taxon>Viridiplantae</taxon>
        <taxon>Streptophyta</taxon>
        <taxon>Embryophyta</taxon>
        <taxon>Tracheophyta</taxon>
        <taxon>Spermatophyta</taxon>
        <taxon>Magnoliopsida</taxon>
        <taxon>eudicotyledons</taxon>
        <taxon>Gunneridae</taxon>
        <taxon>Pentapetalae</taxon>
        <taxon>rosids</taxon>
        <taxon>fabids</taxon>
        <taxon>Fabales</taxon>
        <taxon>Fabaceae</taxon>
        <taxon>Papilionoideae</taxon>
        <taxon>50 kb inversion clade</taxon>
        <taxon>NPAAA clade</taxon>
        <taxon>indigoferoid/millettioid clade</taxon>
        <taxon>Phaseoleae</taxon>
        <taxon>Vigna</taxon>
    </lineage>
</organism>
<name>A0A0L9TMW2_PHAAN</name>
<sequence>MLDVGAAKETRRRISDTESQERDYSLGKKGQTFRVGRSWTVEPEQASEGSKQDSPGGSITVSNEAPLVQMVHTVDLLPFTQAIMETPMPERWMPPTFEKYDGSTDPNEHFKMFVK</sequence>
<reference evidence="3" key="1">
    <citation type="journal article" date="2015" name="Proc. Natl. Acad. Sci. U.S.A.">
        <title>Genome sequencing of adzuki bean (Vigna angularis) provides insight into high starch and low fat accumulation and domestication.</title>
        <authorList>
            <person name="Yang K."/>
            <person name="Tian Z."/>
            <person name="Chen C."/>
            <person name="Luo L."/>
            <person name="Zhao B."/>
            <person name="Wang Z."/>
            <person name="Yu L."/>
            <person name="Li Y."/>
            <person name="Sun Y."/>
            <person name="Li W."/>
            <person name="Chen Y."/>
            <person name="Li Y."/>
            <person name="Zhang Y."/>
            <person name="Ai D."/>
            <person name="Zhao J."/>
            <person name="Shang C."/>
            <person name="Ma Y."/>
            <person name="Wu B."/>
            <person name="Wang M."/>
            <person name="Gao L."/>
            <person name="Sun D."/>
            <person name="Zhang P."/>
            <person name="Guo F."/>
            <person name="Wang W."/>
            <person name="Li Y."/>
            <person name="Wang J."/>
            <person name="Varshney R.K."/>
            <person name="Wang J."/>
            <person name="Ling H.Q."/>
            <person name="Wan P."/>
        </authorList>
    </citation>
    <scope>NUCLEOTIDE SEQUENCE</scope>
    <source>
        <strain evidence="3">cv. Jingnong 6</strain>
    </source>
</reference>
<dbReference type="Proteomes" id="UP000053144">
    <property type="component" value="Chromosome 1"/>
</dbReference>
<evidence type="ECO:0000313" key="2">
    <source>
        <dbReference type="EMBL" id="KOM31900.1"/>
    </source>
</evidence>
<accession>A0A0L9TMW2</accession>
<proteinExistence type="predicted"/>
<evidence type="ECO:0000256" key="1">
    <source>
        <dbReference type="SAM" id="MobiDB-lite"/>
    </source>
</evidence>